<gene>
    <name evidence="3" type="ORF">E3N88_13114</name>
</gene>
<keyword evidence="2" id="KW-1133">Transmembrane helix</keyword>
<evidence type="ECO:0000313" key="3">
    <source>
        <dbReference type="EMBL" id="KAD5961641.1"/>
    </source>
</evidence>
<feature type="compositionally biased region" description="Polar residues" evidence="1">
    <location>
        <begin position="300"/>
        <end position="310"/>
    </location>
</feature>
<protein>
    <submittedName>
        <fullName evidence="3">Uncharacterized protein</fullName>
    </submittedName>
</protein>
<feature type="transmembrane region" description="Helical" evidence="2">
    <location>
        <begin position="125"/>
        <end position="147"/>
    </location>
</feature>
<proteinExistence type="predicted"/>
<name>A0A5N6P7N8_9ASTR</name>
<evidence type="ECO:0000256" key="2">
    <source>
        <dbReference type="SAM" id="Phobius"/>
    </source>
</evidence>
<evidence type="ECO:0000256" key="1">
    <source>
        <dbReference type="SAM" id="MobiDB-lite"/>
    </source>
</evidence>
<dbReference type="AlphaFoldDB" id="A0A5N6P7N8"/>
<comment type="caution">
    <text evidence="3">The sequence shown here is derived from an EMBL/GenBank/DDBJ whole genome shotgun (WGS) entry which is preliminary data.</text>
</comment>
<accession>A0A5N6P7N8</accession>
<reference evidence="3 4" key="1">
    <citation type="submission" date="2019-05" db="EMBL/GenBank/DDBJ databases">
        <title>Mikania micrantha, genome provides insights into the molecular mechanism of rapid growth.</title>
        <authorList>
            <person name="Liu B."/>
        </authorList>
    </citation>
    <scope>NUCLEOTIDE SEQUENCE [LARGE SCALE GENOMIC DNA]</scope>
    <source>
        <strain evidence="3">NLD-2019</strain>
        <tissue evidence="3">Leaf</tissue>
    </source>
</reference>
<evidence type="ECO:0000313" key="4">
    <source>
        <dbReference type="Proteomes" id="UP000326396"/>
    </source>
</evidence>
<keyword evidence="4" id="KW-1185">Reference proteome</keyword>
<sequence length="528" mass="57281">MVADAWDSDEWNYFSDQCYLRDLDPDYVIFDNDEFMDDKLMVEEDTPMQPSSAIWVFSDMYRGWVYLSWKGSDAKLVLGWAVKTWSISSFGVFLVQHKGDWACGTTSLLGYFGGRCTRWARVKGLLMPAAGLVLLWNVFPYLGWGLLAAMRGFCGSVVDAYGSWVVLVTPKTPKHHAVSVSGLGWIASWSGPLFWLISGCFRDWAQRWIGIYLAYWASKMGPGRGSSCLCCRILAVLVAISGLSNLSYTGGYASLDTQVVNESDGGSTMGPAALEAAYRAANGGERPKEFTTGPSGKDMGQNNLGVLSNSRAEDKGQQKELPKGVGGSLREGKIRGGFDFSRAVNGDKGKGKGKATVLENKESAGITTGNRYSALGTTIDGEAEGSNVDRMEVTPGQENGLNGQSVCVPECSMNKEVEVDLGRILPASIIDSILGAGPQPSNLSEYKKSVILGYINSTKGVPTMVANSGDEDQWNFFTDQCIRQGLQPDYLVLDNASFMEDNLLDVNSVLPLSDNKKQAILKALKSKA</sequence>
<dbReference type="Proteomes" id="UP000326396">
    <property type="component" value="Linkage Group LG14"/>
</dbReference>
<keyword evidence="2" id="KW-0812">Transmembrane</keyword>
<organism evidence="3 4">
    <name type="scientific">Mikania micrantha</name>
    <name type="common">bitter vine</name>
    <dbReference type="NCBI Taxonomy" id="192012"/>
    <lineage>
        <taxon>Eukaryota</taxon>
        <taxon>Viridiplantae</taxon>
        <taxon>Streptophyta</taxon>
        <taxon>Embryophyta</taxon>
        <taxon>Tracheophyta</taxon>
        <taxon>Spermatophyta</taxon>
        <taxon>Magnoliopsida</taxon>
        <taxon>eudicotyledons</taxon>
        <taxon>Gunneridae</taxon>
        <taxon>Pentapetalae</taxon>
        <taxon>asterids</taxon>
        <taxon>campanulids</taxon>
        <taxon>Asterales</taxon>
        <taxon>Asteraceae</taxon>
        <taxon>Asteroideae</taxon>
        <taxon>Heliantheae alliance</taxon>
        <taxon>Eupatorieae</taxon>
        <taxon>Mikania</taxon>
    </lineage>
</organism>
<dbReference type="EMBL" id="SZYD01000006">
    <property type="protein sequence ID" value="KAD5961641.1"/>
    <property type="molecule type" value="Genomic_DNA"/>
</dbReference>
<feature type="compositionally biased region" description="Basic and acidic residues" evidence="1">
    <location>
        <begin position="311"/>
        <end position="322"/>
    </location>
</feature>
<feature type="region of interest" description="Disordered" evidence="1">
    <location>
        <begin position="283"/>
        <end position="328"/>
    </location>
</feature>
<keyword evidence="2" id="KW-0472">Membrane</keyword>